<feature type="domain" description="AIG1-type G" evidence="4">
    <location>
        <begin position="12"/>
        <end position="121"/>
    </location>
</feature>
<proteinExistence type="inferred from homology"/>
<keyword evidence="9" id="KW-1185">Reference proteome</keyword>
<keyword evidence="2" id="KW-0547">Nucleotide-binding</keyword>
<dbReference type="EMBL" id="CAJNRG010001750">
    <property type="protein sequence ID" value="CAF2038431.1"/>
    <property type="molecule type" value="Genomic_DNA"/>
</dbReference>
<comment type="caution">
    <text evidence="7">The sequence shown here is derived from an EMBL/GenBank/DDBJ whole genome shotgun (WGS) entry which is preliminary data.</text>
</comment>
<comment type="similarity">
    <text evidence="1">Belongs to the TRAFAC class TrmE-Era-EngA-EngB-Septin-like GTPase superfamily. AIG1/Toc34/Toc159-like paraseptin GTPase family. IAN subfamily.</text>
</comment>
<dbReference type="EMBL" id="CAJOBF010005598">
    <property type="protein sequence ID" value="CAF4180817.1"/>
    <property type="molecule type" value="Genomic_DNA"/>
</dbReference>
<evidence type="ECO:0000256" key="2">
    <source>
        <dbReference type="ARBA" id="ARBA00022741"/>
    </source>
</evidence>
<dbReference type="SUPFAM" id="SSF52540">
    <property type="entry name" value="P-loop containing nucleoside triphosphate hydrolases"/>
    <property type="match status" value="1"/>
</dbReference>
<dbReference type="InterPro" id="IPR027417">
    <property type="entry name" value="P-loop_NTPase"/>
</dbReference>
<evidence type="ECO:0000256" key="3">
    <source>
        <dbReference type="SAM" id="MobiDB-lite"/>
    </source>
</evidence>
<evidence type="ECO:0000256" key="1">
    <source>
        <dbReference type="ARBA" id="ARBA00008535"/>
    </source>
</evidence>
<dbReference type="EMBL" id="CAJOBG010005721">
    <property type="protein sequence ID" value="CAF4163276.1"/>
    <property type="molecule type" value="Genomic_DNA"/>
</dbReference>
<evidence type="ECO:0000313" key="8">
    <source>
        <dbReference type="EMBL" id="CAF4180817.1"/>
    </source>
</evidence>
<evidence type="ECO:0000313" key="7">
    <source>
        <dbReference type="EMBL" id="CAF4163276.1"/>
    </source>
</evidence>
<dbReference type="GO" id="GO:0005525">
    <property type="term" value="F:GTP binding"/>
    <property type="evidence" value="ECO:0007669"/>
    <property type="project" value="InterPro"/>
</dbReference>
<dbReference type="Proteomes" id="UP000663842">
    <property type="component" value="Unassembled WGS sequence"/>
</dbReference>
<dbReference type="Proteomes" id="UP000663856">
    <property type="component" value="Unassembled WGS sequence"/>
</dbReference>
<evidence type="ECO:0000259" key="4">
    <source>
        <dbReference type="Pfam" id="PF04548"/>
    </source>
</evidence>
<evidence type="ECO:0000313" key="9">
    <source>
        <dbReference type="Proteomes" id="UP000663866"/>
    </source>
</evidence>
<name>A0A819ZHX2_9BILA</name>
<dbReference type="AlphaFoldDB" id="A0A819ZHX2"/>
<dbReference type="Proteomes" id="UP000663866">
    <property type="component" value="Unassembled WGS sequence"/>
</dbReference>
<dbReference type="Proteomes" id="UP000663887">
    <property type="component" value="Unassembled WGS sequence"/>
</dbReference>
<gene>
    <name evidence="7" type="ORF">OVN521_LOCUS24263</name>
    <name evidence="8" type="ORF">UXM345_LOCUS26845</name>
    <name evidence="6" type="ORF">WKI299_LOCUS9839</name>
    <name evidence="5" type="ORF">XDN619_LOCUS6252</name>
</gene>
<protein>
    <recommendedName>
        <fullName evidence="4">AIG1-type G domain-containing protein</fullName>
    </recommendedName>
</protein>
<evidence type="ECO:0000313" key="5">
    <source>
        <dbReference type="EMBL" id="CAF2038431.1"/>
    </source>
</evidence>
<sequence>MATSSAKPSFGVIILGNAGVGKSYLCNILMDYERFNEDFRPTSVTLQTENHQLEVSDGTRLNIYNLPGLIEANADRIDSNKREIQKAFAQCPNSIALFVWGHNNGRIQNDDIIAFNALNKAYQFPPRSLAFVVNNLPANRPAQFDGAFIVALADVLVSQTYPIHKFIFIDAIDKTSADVLKKRRHARLKLYQLICDHQPARQVQRQEVQLQANELNKLRQQLSKQIEDAAKDRNALLERITQATAQINKLREESEHKIKKLKKRLGKRDKKIKKLTDKLDGSSSSD</sequence>
<feature type="region of interest" description="Disordered" evidence="3">
    <location>
        <begin position="259"/>
        <end position="286"/>
    </location>
</feature>
<dbReference type="InterPro" id="IPR006703">
    <property type="entry name" value="G_AIG1"/>
</dbReference>
<dbReference type="Gene3D" id="3.40.50.300">
    <property type="entry name" value="P-loop containing nucleotide triphosphate hydrolases"/>
    <property type="match status" value="1"/>
</dbReference>
<reference evidence="7" key="1">
    <citation type="submission" date="2021-02" db="EMBL/GenBank/DDBJ databases">
        <authorList>
            <person name="Nowell W R."/>
        </authorList>
    </citation>
    <scope>NUCLEOTIDE SEQUENCE</scope>
</reference>
<evidence type="ECO:0000313" key="6">
    <source>
        <dbReference type="EMBL" id="CAF2049268.1"/>
    </source>
</evidence>
<dbReference type="EMBL" id="CAJNRF010003299">
    <property type="protein sequence ID" value="CAF2049268.1"/>
    <property type="molecule type" value="Genomic_DNA"/>
</dbReference>
<accession>A0A819ZHX2</accession>
<feature type="compositionally biased region" description="Basic residues" evidence="3">
    <location>
        <begin position="259"/>
        <end position="273"/>
    </location>
</feature>
<dbReference type="Pfam" id="PF04548">
    <property type="entry name" value="AIG1"/>
    <property type="match status" value="1"/>
</dbReference>
<organism evidence="7 9">
    <name type="scientific">Rotaria magnacalcarata</name>
    <dbReference type="NCBI Taxonomy" id="392030"/>
    <lineage>
        <taxon>Eukaryota</taxon>
        <taxon>Metazoa</taxon>
        <taxon>Spiralia</taxon>
        <taxon>Gnathifera</taxon>
        <taxon>Rotifera</taxon>
        <taxon>Eurotatoria</taxon>
        <taxon>Bdelloidea</taxon>
        <taxon>Philodinida</taxon>
        <taxon>Philodinidae</taxon>
        <taxon>Rotaria</taxon>
    </lineage>
</organism>